<proteinExistence type="predicted"/>
<accession>K1PFF1</accession>
<reference evidence="1" key="1">
    <citation type="journal article" date="2012" name="Nature">
        <title>The oyster genome reveals stress adaptation and complexity of shell formation.</title>
        <authorList>
            <person name="Zhang G."/>
            <person name="Fang X."/>
            <person name="Guo X."/>
            <person name="Li L."/>
            <person name="Luo R."/>
            <person name="Xu F."/>
            <person name="Yang P."/>
            <person name="Zhang L."/>
            <person name="Wang X."/>
            <person name="Qi H."/>
            <person name="Xiong Z."/>
            <person name="Que H."/>
            <person name="Xie Y."/>
            <person name="Holland P.W."/>
            <person name="Paps J."/>
            <person name="Zhu Y."/>
            <person name="Wu F."/>
            <person name="Chen Y."/>
            <person name="Wang J."/>
            <person name="Peng C."/>
            <person name="Meng J."/>
            <person name="Yang L."/>
            <person name="Liu J."/>
            <person name="Wen B."/>
            <person name="Zhang N."/>
            <person name="Huang Z."/>
            <person name="Zhu Q."/>
            <person name="Feng Y."/>
            <person name="Mount A."/>
            <person name="Hedgecock D."/>
            <person name="Xu Z."/>
            <person name="Liu Y."/>
            <person name="Domazet-Loso T."/>
            <person name="Du Y."/>
            <person name="Sun X."/>
            <person name="Zhang S."/>
            <person name="Liu B."/>
            <person name="Cheng P."/>
            <person name="Jiang X."/>
            <person name="Li J."/>
            <person name="Fan D."/>
            <person name="Wang W."/>
            <person name="Fu W."/>
            <person name="Wang T."/>
            <person name="Wang B."/>
            <person name="Zhang J."/>
            <person name="Peng Z."/>
            <person name="Li Y."/>
            <person name="Li N."/>
            <person name="Wang J."/>
            <person name="Chen M."/>
            <person name="He Y."/>
            <person name="Tan F."/>
            <person name="Song X."/>
            <person name="Zheng Q."/>
            <person name="Huang R."/>
            <person name="Yang H."/>
            <person name="Du X."/>
            <person name="Chen L."/>
            <person name="Yang M."/>
            <person name="Gaffney P.M."/>
            <person name="Wang S."/>
            <person name="Luo L."/>
            <person name="She Z."/>
            <person name="Ming Y."/>
            <person name="Huang W."/>
            <person name="Zhang S."/>
            <person name="Huang B."/>
            <person name="Zhang Y."/>
            <person name="Qu T."/>
            <person name="Ni P."/>
            <person name="Miao G."/>
            <person name="Wang J."/>
            <person name="Wang Q."/>
            <person name="Steinberg C.E."/>
            <person name="Wang H."/>
            <person name="Li N."/>
            <person name="Qian L."/>
            <person name="Zhang G."/>
            <person name="Li Y."/>
            <person name="Yang H."/>
            <person name="Liu X."/>
            <person name="Wang J."/>
            <person name="Yin Y."/>
            <person name="Wang J."/>
        </authorList>
    </citation>
    <scope>NUCLEOTIDE SEQUENCE [LARGE SCALE GENOMIC DNA]</scope>
    <source>
        <strain evidence="1">05x7-T-G4-1.051#20</strain>
    </source>
</reference>
<name>K1PFF1_MAGGI</name>
<organism evidence="1">
    <name type="scientific">Magallana gigas</name>
    <name type="common">Pacific oyster</name>
    <name type="synonym">Crassostrea gigas</name>
    <dbReference type="NCBI Taxonomy" id="29159"/>
    <lineage>
        <taxon>Eukaryota</taxon>
        <taxon>Metazoa</taxon>
        <taxon>Spiralia</taxon>
        <taxon>Lophotrochozoa</taxon>
        <taxon>Mollusca</taxon>
        <taxon>Bivalvia</taxon>
        <taxon>Autobranchia</taxon>
        <taxon>Pteriomorphia</taxon>
        <taxon>Ostreida</taxon>
        <taxon>Ostreoidea</taxon>
        <taxon>Ostreidae</taxon>
        <taxon>Magallana</taxon>
    </lineage>
</organism>
<protein>
    <submittedName>
        <fullName evidence="1">Uncharacterized protein</fullName>
    </submittedName>
</protein>
<dbReference type="HOGENOM" id="CLU_1534035_0_0_1"/>
<dbReference type="InParanoid" id="K1PFF1"/>
<evidence type="ECO:0000313" key="1">
    <source>
        <dbReference type="EMBL" id="EKC17544.1"/>
    </source>
</evidence>
<sequence length="175" mass="19581">MEKQDSLTLRESSEHFEGGSQACQSGIMDFVENSNLSTLSEEVSCVPTPEFNKVSFNQTLGSLRKSPTSREAFLLVGDKRRQPSVWLNESSISISAPLRSKTMMDGAKVLASPVAAKKTKSSSNDISLLKVKWSKDETEAIKCFLQGKRKIQEFLEKHKMYSLEGLDERTEIIED</sequence>
<gene>
    <name evidence="1" type="ORF">CGI_10000603</name>
</gene>
<dbReference type="EMBL" id="JH822693">
    <property type="protein sequence ID" value="EKC17544.1"/>
    <property type="molecule type" value="Genomic_DNA"/>
</dbReference>
<dbReference type="AlphaFoldDB" id="K1PFF1"/>